<dbReference type="AlphaFoldDB" id="A0A1U7Z7B4"/>
<feature type="signal peptide" evidence="9">
    <location>
        <begin position="1"/>
        <end position="33"/>
    </location>
</feature>
<evidence type="ECO:0000256" key="9">
    <source>
        <dbReference type="SAM" id="SignalP"/>
    </source>
</evidence>
<gene>
    <name evidence="12" type="primary">LOC104590012</name>
</gene>
<dbReference type="InterPro" id="IPR001547">
    <property type="entry name" value="Glyco_hydro_5"/>
</dbReference>
<keyword evidence="8" id="KW-0326">Glycosidase</keyword>
<dbReference type="InterPro" id="IPR017853">
    <property type="entry name" value="GH"/>
</dbReference>
<dbReference type="OMA" id="VTEHMER"/>
<comment type="catalytic activity">
    <reaction evidence="1">
        <text>Random hydrolysis of (1-&gt;4)-beta-D-mannosidic linkages in mannans, galactomannans and glucomannans.</text>
        <dbReference type="EC" id="3.2.1.78"/>
    </reaction>
</comment>
<keyword evidence="7" id="KW-0378">Hydrolase</keyword>
<comment type="similarity">
    <text evidence="3">Belongs to the glycosyl hydrolase 5 (cellulase A) family.</text>
</comment>
<evidence type="ECO:0000256" key="4">
    <source>
        <dbReference type="ARBA" id="ARBA00012706"/>
    </source>
</evidence>
<dbReference type="GO" id="GO:0000272">
    <property type="term" value="P:polysaccharide catabolic process"/>
    <property type="evidence" value="ECO:0007669"/>
    <property type="project" value="InterPro"/>
</dbReference>
<keyword evidence="6 9" id="KW-0732">Signal</keyword>
<dbReference type="EC" id="3.2.1.78" evidence="4"/>
<keyword evidence="11" id="KW-1185">Reference proteome</keyword>
<dbReference type="GO" id="GO:0005576">
    <property type="term" value="C:extracellular region"/>
    <property type="evidence" value="ECO:0007669"/>
    <property type="project" value="UniProtKB-SubCell"/>
</dbReference>
<sequence length="423" mass="47591">MLIVVLGSRMLGRRLFHTILVLVLFFFQDHQQGNRVRADDAAGVFVRRSGVHFTKNGNPFYFNGFNAYWLMLMASDPLERGNVTSVFQEATNYGMTVARTWAFSDGGSSPLQSSPGTYNEEMFKGLDLVISEAGKYGISLILSLVNNYPDFGGRKQYVQWAMDRGEDLSSEDDFYTNALVKGYYKNHVKTVLTRRNSISGVAYKDDPTIFAWELINEPHCEADVSGATLQEWIEEMATHVKSIDDNHLLEVGLEGFYGESKKQLNPHGYSFGTDFISNNQIAQIDFATIHAYPDIWFSDSDYGAQLNFLQTWLQVHIQDSNSSLGKPLIVAEFGKSSRTSGYNSSQRDTYFDTLYSNIYDSAQSGGPCTGGLFWQVLYLGMDKFRDGYEVILAESPSTASIIAQQSRRLSKLCNTEMPSRHHT</sequence>
<feature type="chain" id="PRO_5010560794" description="mannan endo-1,4-beta-mannosidase" evidence="9">
    <location>
        <begin position="34"/>
        <end position="423"/>
    </location>
</feature>
<dbReference type="RefSeq" id="XP_010246810.1">
    <property type="nucleotide sequence ID" value="XM_010248508.2"/>
</dbReference>
<dbReference type="OrthoDB" id="406631at2759"/>
<keyword evidence="5" id="KW-0964">Secreted</keyword>
<evidence type="ECO:0000256" key="2">
    <source>
        <dbReference type="ARBA" id="ARBA00004613"/>
    </source>
</evidence>
<evidence type="ECO:0000256" key="8">
    <source>
        <dbReference type="ARBA" id="ARBA00023295"/>
    </source>
</evidence>
<evidence type="ECO:0000256" key="7">
    <source>
        <dbReference type="ARBA" id="ARBA00022801"/>
    </source>
</evidence>
<evidence type="ECO:0000256" key="3">
    <source>
        <dbReference type="ARBA" id="ARBA00005641"/>
    </source>
</evidence>
<comment type="subcellular location">
    <subcellularLocation>
        <location evidence="2">Secreted</location>
    </subcellularLocation>
</comment>
<evidence type="ECO:0000256" key="1">
    <source>
        <dbReference type="ARBA" id="ARBA00001678"/>
    </source>
</evidence>
<reference evidence="12" key="1">
    <citation type="submission" date="2025-08" db="UniProtKB">
        <authorList>
            <consortium name="RefSeq"/>
        </authorList>
    </citation>
    <scope>IDENTIFICATION</scope>
</reference>
<dbReference type="FunFam" id="3.20.20.80:FF:000012">
    <property type="entry name" value="Mannan endo-1,4-beta-mannosidase 6"/>
    <property type="match status" value="1"/>
</dbReference>
<dbReference type="GeneID" id="104590012"/>
<dbReference type="KEGG" id="nnu:104590012"/>
<dbReference type="SUPFAM" id="SSF51445">
    <property type="entry name" value="(Trans)glycosidases"/>
    <property type="match status" value="1"/>
</dbReference>
<evidence type="ECO:0000256" key="5">
    <source>
        <dbReference type="ARBA" id="ARBA00022525"/>
    </source>
</evidence>
<evidence type="ECO:0000313" key="12">
    <source>
        <dbReference type="RefSeq" id="XP_010246810.1"/>
    </source>
</evidence>
<dbReference type="GO" id="GO:0016985">
    <property type="term" value="F:mannan endo-1,4-beta-mannosidase activity"/>
    <property type="evidence" value="ECO:0000318"/>
    <property type="project" value="GO_Central"/>
</dbReference>
<evidence type="ECO:0000256" key="6">
    <source>
        <dbReference type="ARBA" id="ARBA00022729"/>
    </source>
</evidence>
<proteinExistence type="inferred from homology"/>
<dbReference type="STRING" id="4432.A0A1U7Z7B4"/>
<name>A0A1U7Z7B4_NELNU</name>
<dbReference type="eggNOG" id="ENOG502QS4Q">
    <property type="taxonomic scope" value="Eukaryota"/>
</dbReference>
<dbReference type="InParanoid" id="A0A1U7Z7B4"/>
<evidence type="ECO:0000259" key="10">
    <source>
        <dbReference type="Pfam" id="PF26410"/>
    </source>
</evidence>
<dbReference type="InterPro" id="IPR045053">
    <property type="entry name" value="MAN-like"/>
</dbReference>
<protein>
    <recommendedName>
        <fullName evidence="4">mannan endo-1,4-beta-mannosidase</fullName>
        <ecNumber evidence="4">3.2.1.78</ecNumber>
    </recommendedName>
</protein>
<accession>A0A1U7Z7B4</accession>
<evidence type="ECO:0000313" key="11">
    <source>
        <dbReference type="Proteomes" id="UP000189703"/>
    </source>
</evidence>
<organism evidence="11 12">
    <name type="scientific">Nelumbo nucifera</name>
    <name type="common">Sacred lotus</name>
    <dbReference type="NCBI Taxonomy" id="4432"/>
    <lineage>
        <taxon>Eukaryota</taxon>
        <taxon>Viridiplantae</taxon>
        <taxon>Streptophyta</taxon>
        <taxon>Embryophyta</taxon>
        <taxon>Tracheophyta</taxon>
        <taxon>Spermatophyta</taxon>
        <taxon>Magnoliopsida</taxon>
        <taxon>Proteales</taxon>
        <taxon>Nelumbonaceae</taxon>
        <taxon>Nelumbo</taxon>
    </lineage>
</organism>
<dbReference type="PANTHER" id="PTHR31451:SF39">
    <property type="entry name" value="MANNAN ENDO-1,4-BETA-MANNOSIDASE 1"/>
    <property type="match status" value="1"/>
</dbReference>
<dbReference type="Pfam" id="PF26410">
    <property type="entry name" value="GH5_mannosidase"/>
    <property type="match status" value="1"/>
</dbReference>
<dbReference type="Gene3D" id="3.20.20.80">
    <property type="entry name" value="Glycosidases"/>
    <property type="match status" value="1"/>
</dbReference>
<dbReference type="PANTHER" id="PTHR31451">
    <property type="match status" value="1"/>
</dbReference>
<feature type="domain" description="Glycoside hydrolase family 5" evidence="10">
    <location>
        <begin position="45"/>
        <end position="375"/>
    </location>
</feature>
<dbReference type="Proteomes" id="UP000189703">
    <property type="component" value="Unplaced"/>
</dbReference>